<dbReference type="InterPro" id="IPR046342">
    <property type="entry name" value="CBS_dom_sf"/>
</dbReference>
<dbReference type="SMART" id="SM00116">
    <property type="entry name" value="CBS"/>
    <property type="match status" value="2"/>
</dbReference>
<dbReference type="Pfam" id="PF00571">
    <property type="entry name" value="CBS"/>
    <property type="match status" value="2"/>
</dbReference>
<proteinExistence type="predicted"/>
<keyword evidence="5" id="KW-1185">Reference proteome</keyword>
<dbReference type="InterPro" id="IPR051257">
    <property type="entry name" value="Diverse_CBS-Domain"/>
</dbReference>
<dbReference type="PANTHER" id="PTHR43080:SF2">
    <property type="entry name" value="CBS DOMAIN-CONTAINING PROTEIN"/>
    <property type="match status" value="1"/>
</dbReference>
<sequence length="154" mass="16227">MKVSEFHSQGVVHIPATCSLQEAAVQMRDQHVGALVVSEGGGSGRILGVLTDRDIVLQSVCTGSSPITVRVGEVMSPHILSIDVNADIAEAMQAMASHGVRRLAVVSNGTGIVGILSLDDVITALGREWILLTNILRNEQNREASGSIQTPLHA</sequence>
<dbReference type="Gene3D" id="3.10.580.10">
    <property type="entry name" value="CBS-domain"/>
    <property type="match status" value="1"/>
</dbReference>
<evidence type="ECO:0000313" key="4">
    <source>
        <dbReference type="EMBL" id="BCZ84426.1"/>
    </source>
</evidence>
<feature type="domain" description="CBS" evidence="3">
    <location>
        <begin position="7"/>
        <end position="67"/>
    </location>
</feature>
<dbReference type="Proteomes" id="UP001319874">
    <property type="component" value="Chromosome 4"/>
</dbReference>
<dbReference type="PROSITE" id="PS51371">
    <property type="entry name" value="CBS"/>
    <property type="match status" value="2"/>
</dbReference>
<organism evidence="4 5">
    <name type="scientific">Paraburkholderia terrae</name>
    <dbReference type="NCBI Taxonomy" id="311230"/>
    <lineage>
        <taxon>Bacteria</taxon>
        <taxon>Pseudomonadati</taxon>
        <taxon>Pseudomonadota</taxon>
        <taxon>Betaproteobacteria</taxon>
        <taxon>Burkholderiales</taxon>
        <taxon>Burkholderiaceae</taxon>
        <taxon>Paraburkholderia</taxon>
    </lineage>
</organism>
<dbReference type="PANTHER" id="PTHR43080">
    <property type="entry name" value="CBS DOMAIN-CONTAINING PROTEIN CBSX3, MITOCHONDRIAL"/>
    <property type="match status" value="1"/>
</dbReference>
<protein>
    <submittedName>
        <fullName evidence="4">CBS domain-containing protein</fullName>
    </submittedName>
</protein>
<evidence type="ECO:0000313" key="5">
    <source>
        <dbReference type="Proteomes" id="UP001319874"/>
    </source>
</evidence>
<evidence type="ECO:0000256" key="2">
    <source>
        <dbReference type="PROSITE-ProRule" id="PRU00703"/>
    </source>
</evidence>
<dbReference type="EMBL" id="AP024958">
    <property type="protein sequence ID" value="BCZ84426.1"/>
    <property type="molecule type" value="Genomic_DNA"/>
</dbReference>
<dbReference type="RefSeq" id="WP_229517535.1">
    <property type="nucleotide sequence ID" value="NZ_AP024958.1"/>
</dbReference>
<feature type="domain" description="CBS" evidence="3">
    <location>
        <begin position="75"/>
        <end position="132"/>
    </location>
</feature>
<reference evidence="4 5" key="1">
    <citation type="journal article" date="2022" name="Front. Microbiol.">
        <title>Identification and characterization of a novel class of self-sufficient cytochrome P450 hydroxylase involved in cyclohexanecarboxylate degradation in Paraburkholderia terrae strain KU-64.</title>
        <authorList>
            <person name="Yamamoto T."/>
            <person name="Hasegawa Y."/>
            <person name="Iwaki H."/>
        </authorList>
    </citation>
    <scope>NUCLEOTIDE SEQUENCE [LARGE SCALE GENOMIC DNA]</scope>
    <source>
        <strain evidence="4 5">KU-64</strain>
    </source>
</reference>
<keyword evidence="1 2" id="KW-0129">CBS domain</keyword>
<dbReference type="SUPFAM" id="SSF54631">
    <property type="entry name" value="CBS-domain pair"/>
    <property type="match status" value="1"/>
</dbReference>
<gene>
    <name evidence="4" type="ORF">PTKU64_81010</name>
</gene>
<evidence type="ECO:0000256" key="1">
    <source>
        <dbReference type="ARBA" id="ARBA00023122"/>
    </source>
</evidence>
<name>A0ABM7TZA5_9BURK</name>
<evidence type="ECO:0000259" key="3">
    <source>
        <dbReference type="PROSITE" id="PS51371"/>
    </source>
</evidence>
<dbReference type="InterPro" id="IPR000644">
    <property type="entry name" value="CBS_dom"/>
</dbReference>
<accession>A0ABM7TZA5</accession>